<sequence length="397" mass="44081">MNRKTVISIAAGAALAVNSFAAGDISYGGFFSNGYLQSSANNYLVDSEDGDFDFVELGVNASWSPIERTTLRGQLFTFELGPYGNFDPIIDYLFVEYSQSPAFNLRLGRVKRPQGLYNDIQDIDIARTSILLPMGMYDQRYRDFSASADGISISGNLSFGTFQSLDYTAYHGASSLEIDGGIAGYAHTITARSLLNGKIDTIDADTLSGIQLWWNTPVAGLRTGAAYSILKGIDIDTSGNHPLYGIPIVVSNLTEASEWRFSGEYYWENWTFTGEYNVLATNGLEQQTVAGNPMGWAPVANTGHSWYLGAARRFLDRFEGSVIYSEFLSNNDSTETALDYQEDLQFSLRYDATDFWTVKGEFHLLSGQNRLFNQFGQNPSPTDENWTLFALKSTFFF</sequence>
<organism evidence="2 3">
    <name type="scientific">Pelagicoccus albus</name>
    <dbReference type="NCBI Taxonomy" id="415222"/>
    <lineage>
        <taxon>Bacteria</taxon>
        <taxon>Pseudomonadati</taxon>
        <taxon>Verrucomicrobiota</taxon>
        <taxon>Opitutia</taxon>
        <taxon>Puniceicoccales</taxon>
        <taxon>Pelagicoccaceae</taxon>
        <taxon>Pelagicoccus</taxon>
    </lineage>
</organism>
<dbReference type="RefSeq" id="WP_185658418.1">
    <property type="nucleotide sequence ID" value="NZ_CAWPOO010000001.1"/>
</dbReference>
<dbReference type="EMBL" id="JACHVC010000001">
    <property type="protein sequence ID" value="MBC2604525.1"/>
    <property type="molecule type" value="Genomic_DNA"/>
</dbReference>
<dbReference type="SUPFAM" id="SSF56935">
    <property type="entry name" value="Porins"/>
    <property type="match status" value="1"/>
</dbReference>
<evidence type="ECO:0000313" key="2">
    <source>
        <dbReference type="EMBL" id="MBC2604525.1"/>
    </source>
</evidence>
<dbReference type="AlphaFoldDB" id="A0A7X1B2N4"/>
<comment type="caution">
    <text evidence="2">The sequence shown here is derived from an EMBL/GenBank/DDBJ whole genome shotgun (WGS) entry which is preliminary data.</text>
</comment>
<protein>
    <recommendedName>
        <fullName evidence="4">Porin</fullName>
    </recommendedName>
</protein>
<gene>
    <name evidence="2" type="ORF">H5P27_00475</name>
</gene>
<evidence type="ECO:0008006" key="4">
    <source>
        <dbReference type="Google" id="ProtNLM"/>
    </source>
</evidence>
<dbReference type="Proteomes" id="UP000526501">
    <property type="component" value="Unassembled WGS sequence"/>
</dbReference>
<feature type="chain" id="PRO_5031312818" description="Porin" evidence="1">
    <location>
        <begin position="22"/>
        <end position="397"/>
    </location>
</feature>
<name>A0A7X1B2N4_9BACT</name>
<evidence type="ECO:0000256" key="1">
    <source>
        <dbReference type="SAM" id="SignalP"/>
    </source>
</evidence>
<reference evidence="2 3" key="1">
    <citation type="submission" date="2020-07" db="EMBL/GenBank/DDBJ databases">
        <authorList>
            <person name="Feng X."/>
        </authorList>
    </citation>
    <scope>NUCLEOTIDE SEQUENCE [LARGE SCALE GENOMIC DNA]</scope>
    <source>
        <strain evidence="2 3">JCM23202</strain>
    </source>
</reference>
<feature type="signal peptide" evidence="1">
    <location>
        <begin position="1"/>
        <end position="21"/>
    </location>
</feature>
<proteinExistence type="predicted"/>
<keyword evidence="1" id="KW-0732">Signal</keyword>
<accession>A0A7X1B2N4</accession>
<keyword evidence="3" id="KW-1185">Reference proteome</keyword>
<evidence type="ECO:0000313" key="3">
    <source>
        <dbReference type="Proteomes" id="UP000526501"/>
    </source>
</evidence>